<dbReference type="Proteomes" id="UP001337305">
    <property type="component" value="Unassembled WGS sequence"/>
</dbReference>
<sequence length="297" mass="34764">MKKKIRRIIFIIAFVTSFQVFAHPGGNMIVVGKYVLWSYVSPINDTDHHACVMIWDPNSDPEILLKSEFPASDYMFSSNGDHIYIIEQRYLEKTDKFEIRILKTQIGEKLSEIWGWFEDKWRIGDGGFFMNSDQEIIFGRYPNIYSLKKGQNSKKYFKFDVPIKRIRAINNNQILLLGDSSCWLTDQTGKIIKEWTHLIDLQISDAPINRNQIFDADFKNGELLLAYWGKRSFDILNNDGTRKTIIQLKKPFVPHWVAYYGNEKLLFSSKLVFNGAMPKPNLILYKSDNENINIWKN</sequence>
<evidence type="ECO:0000256" key="1">
    <source>
        <dbReference type="SAM" id="SignalP"/>
    </source>
</evidence>
<proteinExistence type="predicted"/>
<name>A0ABU7XNN2_9FLAO</name>
<organism evidence="2 3">
    <name type="scientific">Flavivirga spongiicola</name>
    <dbReference type="NCBI Taxonomy" id="421621"/>
    <lineage>
        <taxon>Bacteria</taxon>
        <taxon>Pseudomonadati</taxon>
        <taxon>Bacteroidota</taxon>
        <taxon>Flavobacteriia</taxon>
        <taxon>Flavobacteriales</taxon>
        <taxon>Flavobacteriaceae</taxon>
        <taxon>Flavivirga</taxon>
    </lineage>
</organism>
<comment type="caution">
    <text evidence="2">The sequence shown here is derived from an EMBL/GenBank/DDBJ whole genome shotgun (WGS) entry which is preliminary data.</text>
</comment>
<accession>A0ABU7XNN2</accession>
<keyword evidence="1" id="KW-0732">Signal</keyword>
<dbReference type="SUPFAM" id="SSF63829">
    <property type="entry name" value="Calcium-dependent phosphotriesterase"/>
    <property type="match status" value="1"/>
</dbReference>
<protein>
    <submittedName>
        <fullName evidence="2">Uncharacterized protein</fullName>
    </submittedName>
</protein>
<dbReference type="RefSeq" id="WP_303309080.1">
    <property type="nucleotide sequence ID" value="NZ_JAODOP010000001.1"/>
</dbReference>
<feature type="chain" id="PRO_5046080787" evidence="1">
    <location>
        <begin position="23"/>
        <end position="297"/>
    </location>
</feature>
<feature type="signal peptide" evidence="1">
    <location>
        <begin position="1"/>
        <end position="22"/>
    </location>
</feature>
<reference evidence="2 3" key="1">
    <citation type="submission" date="2022-09" db="EMBL/GenBank/DDBJ databases">
        <title>Genome sequencing of Flavivirga sp. MEBiC05379.</title>
        <authorList>
            <person name="Oh H.-M."/>
            <person name="Kwon K.K."/>
            <person name="Park M.J."/>
            <person name="Yang S.-H."/>
        </authorList>
    </citation>
    <scope>NUCLEOTIDE SEQUENCE [LARGE SCALE GENOMIC DNA]</scope>
    <source>
        <strain evidence="2 3">MEBiC05379</strain>
    </source>
</reference>
<dbReference type="EMBL" id="JAODOP010000001">
    <property type="protein sequence ID" value="MEF3832089.1"/>
    <property type="molecule type" value="Genomic_DNA"/>
</dbReference>
<gene>
    <name evidence="2" type="ORF">N1F79_03000</name>
</gene>
<evidence type="ECO:0000313" key="3">
    <source>
        <dbReference type="Proteomes" id="UP001337305"/>
    </source>
</evidence>
<evidence type="ECO:0000313" key="2">
    <source>
        <dbReference type="EMBL" id="MEF3832089.1"/>
    </source>
</evidence>
<keyword evidence="3" id="KW-1185">Reference proteome</keyword>